<dbReference type="InterPro" id="IPR015424">
    <property type="entry name" value="PyrdxlP-dep_Trfase"/>
</dbReference>
<protein>
    <recommendedName>
        <fullName evidence="3">serine C-palmitoyltransferase</fullName>
        <ecNumber evidence="3">2.3.1.50</ecNumber>
    </recommendedName>
</protein>
<dbReference type="SUPFAM" id="SSF53383">
    <property type="entry name" value="PLP-dependent transferases"/>
    <property type="match status" value="1"/>
</dbReference>
<dbReference type="InterPro" id="IPR050087">
    <property type="entry name" value="AON_synthase_class-II"/>
</dbReference>
<dbReference type="GO" id="GO:0046512">
    <property type="term" value="P:sphingosine biosynthetic process"/>
    <property type="evidence" value="ECO:0007669"/>
    <property type="project" value="TreeGrafter"/>
</dbReference>
<dbReference type="AlphaFoldDB" id="A0A0D0A3U7"/>
<reference evidence="9 10" key="1">
    <citation type="submission" date="2014-04" db="EMBL/GenBank/DDBJ databases">
        <authorList>
            <consortium name="DOE Joint Genome Institute"/>
            <person name="Kuo A."/>
            <person name="Ruytinx J."/>
            <person name="Rineau F."/>
            <person name="Colpaert J."/>
            <person name="Kohler A."/>
            <person name="Nagy L.G."/>
            <person name="Floudas D."/>
            <person name="Copeland A."/>
            <person name="Barry K.W."/>
            <person name="Cichocki N."/>
            <person name="Veneault-Fourrey C."/>
            <person name="LaButti K."/>
            <person name="Lindquist E.A."/>
            <person name="Lipzen A."/>
            <person name="Lundell T."/>
            <person name="Morin E."/>
            <person name="Murat C."/>
            <person name="Sun H."/>
            <person name="Tunlid A."/>
            <person name="Henrissat B."/>
            <person name="Grigoriev I.V."/>
            <person name="Hibbett D.S."/>
            <person name="Martin F."/>
            <person name="Nordberg H.P."/>
            <person name="Cantor M.N."/>
            <person name="Hua S.X."/>
        </authorList>
    </citation>
    <scope>NUCLEOTIDE SEQUENCE [LARGE SCALE GENOMIC DNA]</scope>
    <source>
        <strain evidence="9 10">UH-Slu-Lm8-n1</strain>
    </source>
</reference>
<dbReference type="InterPro" id="IPR001917">
    <property type="entry name" value="Aminotrans_II_pyridoxalP_BS"/>
</dbReference>
<dbReference type="Pfam" id="PF00155">
    <property type="entry name" value="Aminotran_1_2"/>
    <property type="match status" value="2"/>
</dbReference>
<evidence type="ECO:0000256" key="7">
    <source>
        <dbReference type="SAM" id="MobiDB-lite"/>
    </source>
</evidence>
<dbReference type="GO" id="GO:0016020">
    <property type="term" value="C:membrane"/>
    <property type="evidence" value="ECO:0007669"/>
    <property type="project" value="GOC"/>
</dbReference>
<dbReference type="FunCoup" id="A0A0D0A3U7">
    <property type="interactions" value="159"/>
</dbReference>
<dbReference type="HOGENOM" id="CLU_015846_7_2_1"/>
<evidence type="ECO:0000256" key="6">
    <source>
        <dbReference type="ARBA" id="ARBA00048528"/>
    </source>
</evidence>
<keyword evidence="10" id="KW-1185">Reference proteome</keyword>
<evidence type="ECO:0000256" key="5">
    <source>
        <dbReference type="ARBA" id="ARBA00022898"/>
    </source>
</evidence>
<comment type="cofactor">
    <cofactor evidence="1">
        <name>pyridoxal 5'-phosphate</name>
        <dbReference type="ChEBI" id="CHEBI:597326"/>
    </cofactor>
</comment>
<dbReference type="PANTHER" id="PTHR13693">
    <property type="entry name" value="CLASS II AMINOTRANSFERASE/8-AMINO-7-OXONONANOATE SYNTHASE"/>
    <property type="match status" value="1"/>
</dbReference>
<dbReference type="STRING" id="930992.A0A0D0A3U7"/>
<dbReference type="GO" id="GO:0030170">
    <property type="term" value="F:pyridoxal phosphate binding"/>
    <property type="evidence" value="ECO:0007669"/>
    <property type="project" value="InterPro"/>
</dbReference>
<comment type="catalytic activity">
    <reaction evidence="6">
        <text>L-serine + hexadecanoyl-CoA + H(+) = 3-oxosphinganine + CO2 + CoA</text>
        <dbReference type="Rhea" id="RHEA:14761"/>
        <dbReference type="ChEBI" id="CHEBI:15378"/>
        <dbReference type="ChEBI" id="CHEBI:16526"/>
        <dbReference type="ChEBI" id="CHEBI:33384"/>
        <dbReference type="ChEBI" id="CHEBI:57287"/>
        <dbReference type="ChEBI" id="CHEBI:57379"/>
        <dbReference type="ChEBI" id="CHEBI:58299"/>
        <dbReference type="EC" id="2.3.1.50"/>
    </reaction>
</comment>
<keyword evidence="4" id="KW-0808">Transferase</keyword>
<evidence type="ECO:0000256" key="2">
    <source>
        <dbReference type="ARBA" id="ARBA00008392"/>
    </source>
</evidence>
<feature type="region of interest" description="Disordered" evidence="7">
    <location>
        <begin position="76"/>
        <end position="96"/>
    </location>
</feature>
<dbReference type="Gene3D" id="3.90.1150.10">
    <property type="entry name" value="Aspartate Aminotransferase, domain 1"/>
    <property type="match status" value="2"/>
</dbReference>
<dbReference type="GO" id="GO:0017059">
    <property type="term" value="C:serine palmitoyltransferase complex"/>
    <property type="evidence" value="ECO:0007669"/>
    <property type="project" value="TreeGrafter"/>
</dbReference>
<gene>
    <name evidence="9" type="ORF">CY34DRAFT_10863</name>
</gene>
<evidence type="ECO:0000256" key="1">
    <source>
        <dbReference type="ARBA" id="ARBA00001933"/>
    </source>
</evidence>
<accession>A0A0D0A3U7</accession>
<dbReference type="Proteomes" id="UP000054485">
    <property type="component" value="Unassembled WGS sequence"/>
</dbReference>
<dbReference type="OrthoDB" id="65434at2759"/>
<organism evidence="9 10">
    <name type="scientific">Suillus luteus UH-Slu-Lm8-n1</name>
    <dbReference type="NCBI Taxonomy" id="930992"/>
    <lineage>
        <taxon>Eukaryota</taxon>
        <taxon>Fungi</taxon>
        <taxon>Dikarya</taxon>
        <taxon>Basidiomycota</taxon>
        <taxon>Agaricomycotina</taxon>
        <taxon>Agaricomycetes</taxon>
        <taxon>Agaricomycetidae</taxon>
        <taxon>Boletales</taxon>
        <taxon>Suillineae</taxon>
        <taxon>Suillaceae</taxon>
        <taxon>Suillus</taxon>
    </lineage>
</organism>
<dbReference type="InterPro" id="IPR004839">
    <property type="entry name" value="Aminotransferase_I/II_large"/>
</dbReference>
<evidence type="ECO:0000313" key="10">
    <source>
        <dbReference type="Proteomes" id="UP000054485"/>
    </source>
</evidence>
<keyword evidence="5" id="KW-0663">Pyridoxal phosphate</keyword>
<evidence type="ECO:0000256" key="4">
    <source>
        <dbReference type="ARBA" id="ARBA00022679"/>
    </source>
</evidence>
<evidence type="ECO:0000256" key="3">
    <source>
        <dbReference type="ARBA" id="ARBA00013220"/>
    </source>
</evidence>
<name>A0A0D0A3U7_9AGAM</name>
<dbReference type="InterPro" id="IPR015421">
    <property type="entry name" value="PyrdxlP-dep_Trfase_major"/>
</dbReference>
<feature type="region of interest" description="Disordered" evidence="7">
    <location>
        <begin position="43"/>
        <end position="62"/>
    </location>
</feature>
<feature type="compositionally biased region" description="Polar residues" evidence="7">
    <location>
        <begin position="78"/>
        <end position="96"/>
    </location>
</feature>
<dbReference type="PROSITE" id="PS00599">
    <property type="entry name" value="AA_TRANSFER_CLASS_2"/>
    <property type="match status" value="1"/>
</dbReference>
<reference evidence="10" key="2">
    <citation type="submission" date="2015-01" db="EMBL/GenBank/DDBJ databases">
        <title>Evolutionary Origins and Diversification of the Mycorrhizal Mutualists.</title>
        <authorList>
            <consortium name="DOE Joint Genome Institute"/>
            <consortium name="Mycorrhizal Genomics Consortium"/>
            <person name="Kohler A."/>
            <person name="Kuo A."/>
            <person name="Nagy L.G."/>
            <person name="Floudas D."/>
            <person name="Copeland A."/>
            <person name="Barry K.W."/>
            <person name="Cichocki N."/>
            <person name="Veneault-Fourrey C."/>
            <person name="LaButti K."/>
            <person name="Lindquist E.A."/>
            <person name="Lipzen A."/>
            <person name="Lundell T."/>
            <person name="Morin E."/>
            <person name="Murat C."/>
            <person name="Riley R."/>
            <person name="Ohm R."/>
            <person name="Sun H."/>
            <person name="Tunlid A."/>
            <person name="Henrissat B."/>
            <person name="Grigoriev I.V."/>
            <person name="Hibbett D.S."/>
            <person name="Martin F."/>
        </authorList>
    </citation>
    <scope>NUCLEOTIDE SEQUENCE [LARGE SCALE GENOMIC DNA]</scope>
    <source>
        <strain evidence="10">UH-Slu-Lm8-n1</strain>
    </source>
</reference>
<dbReference type="GO" id="GO:0004758">
    <property type="term" value="F:serine C-palmitoyltransferase activity"/>
    <property type="evidence" value="ECO:0007669"/>
    <property type="project" value="UniProtKB-EC"/>
</dbReference>
<feature type="domain" description="Aminotransferase class I/classII large" evidence="8">
    <location>
        <begin position="230"/>
        <end position="475"/>
    </location>
</feature>
<dbReference type="PANTHER" id="PTHR13693:SF3">
    <property type="entry name" value="LD36009P"/>
    <property type="match status" value="1"/>
</dbReference>
<dbReference type="InParanoid" id="A0A0D0A3U7"/>
<dbReference type="EC" id="2.3.1.50" evidence="3"/>
<dbReference type="InterPro" id="IPR015422">
    <property type="entry name" value="PyrdxlP-dep_Trfase_small"/>
</dbReference>
<evidence type="ECO:0000313" key="9">
    <source>
        <dbReference type="EMBL" id="KIK44725.1"/>
    </source>
</evidence>
<comment type="similarity">
    <text evidence="2">Belongs to the class-II pyridoxal-phosphate-dependent aminotransferase family.</text>
</comment>
<sequence length="670" mass="73941">MALNPPSPSLSIFREKKSFSQLPSMMKAVSYLSAVQQADFRTRTHDNPHTAPTPALSRSSSPATSFEDFVLNEDDDNSSLVNPNTPPMSEQVSTTPHTEFGHCANEAYRCVSKHDYTKPFLEHTIEEPPLYVHLATYISFIILYTLGYLRDLFGMYFTKSHFTHLEFHDGYAPLDSKFDSFVRRRLKRRMDDCYAQPITGVPGRTLHILDRYSLDYNHTQIYTGGKTCALNLSSYNYLAFSQGHGGWADAVAESIRQYGVSSCGTRLGSGSNDLHVFAEALIARFLGTEDALVCSMGFATNSTFIPTLAGKGSLIISDELNHTSMRVGIRQSGAEIRLFKHNSMSDLESVLREAISQGQPKTHRAWKKILVIVEGLYSMEGTLLNLPKIVELKQKYKFYLYIDEAHSIGSLGSRGRGVTDYFNVPPGSIDVLMGTFSKGFGAAGGYISGSKSLIDALRLRSHSGPYAEAITPSVITQVVVSMASIMGVVPASQLTESMPFPCLDSSIVAPKKGVEELPGMVPASMLPRWMILCPSLADGSEARMRMRRLAFNCRYLHAGLKKLGFIVYGHASSPIIPLLIFNPGKLAVFVRMMRARPIPIAVVFVSYPGTSFLAGRVRLCPSASHTKEDIDIVLRACDEVGGILDMRYGSCERWGIDEVCERAVELVHSV</sequence>
<evidence type="ECO:0000259" key="8">
    <source>
        <dbReference type="Pfam" id="PF00155"/>
    </source>
</evidence>
<feature type="domain" description="Aminotransferase class I/classII large" evidence="8">
    <location>
        <begin position="538"/>
        <end position="635"/>
    </location>
</feature>
<dbReference type="GO" id="GO:0046513">
    <property type="term" value="P:ceramide biosynthetic process"/>
    <property type="evidence" value="ECO:0007669"/>
    <property type="project" value="TreeGrafter"/>
</dbReference>
<dbReference type="Gene3D" id="3.40.640.10">
    <property type="entry name" value="Type I PLP-dependent aspartate aminotransferase-like (Major domain)"/>
    <property type="match status" value="1"/>
</dbReference>
<dbReference type="EMBL" id="KN835185">
    <property type="protein sequence ID" value="KIK44725.1"/>
    <property type="molecule type" value="Genomic_DNA"/>
</dbReference>
<dbReference type="CDD" id="cd06454">
    <property type="entry name" value="KBL_like"/>
    <property type="match status" value="1"/>
</dbReference>
<proteinExistence type="inferred from homology"/>